<keyword evidence="2" id="KW-1185">Reference proteome</keyword>
<dbReference type="EMBL" id="CM037011">
    <property type="protein sequence ID" value="KAH7692657.1"/>
    <property type="molecule type" value="Genomic_DNA"/>
</dbReference>
<sequence length="695" mass="77617">MASLQRLRPPLAAVHGQTLSSIFQRDQEKSLARSIAKLINGHSSFPSDLLLSTLSLHPPSLSLHSLLRSLDLLRLPSSALHLFHFANLHLPPHPRLPSKTLSVLCRSRDLSAARSFLLSLPSVEDRLFNTLIRAYARNGDIRAAVSLFHDMPSPSVFSFNSLLSALLQRGRTNAATKLFAEMPRNNVGPDLCTFNTLIRGFCLNAMVDEAFRFFQEMTRRGCQPDVVTYNTLLDGLCRAGKVEVARNLFEGMRKRKSCDFSPNVVSYTTLIRGFCAKLRVEEALGLFEEMFGVGLKPNKITYNTLIQGLCESRKMEMVKSILERGRSGGSDGGFKPDVCTFNTIIAAHCNMGHVEDALKVYDGMLQLKVKPDSASYTTLMRSLCQIGEFSRAEELFDEIMDKEVLLKKGTCVPLMAAYNPIFEYLCKNGKAEKAGIVFRQLLERRATVDITAFKTLILGHCKEDEFRKGYELVIVMVRRDLVPDVEVYEVLIEGFLDKEKVAYACKALQRMMGSGHRPGTMIFHSVLAGLLKKQVFVKEAADLVLEMFERKVRQNIDLSTDVIVALFGSGLVDRAFEVLGLIYSKEYYVRMEKIVAFLCESKRFVEAGKLLLFCLEKHHSIDSGIYGVVISGLCTNGRVSDAFVLFYEMTESGLGLINSSCLNDLRLALETTGRSKEATFVSKKINGVSSQLSIH</sequence>
<proteinExistence type="predicted"/>
<protein>
    <submittedName>
        <fullName evidence="1">TPR-like protein</fullName>
    </submittedName>
</protein>
<name>A0ACB7WVK8_DIOAL</name>
<evidence type="ECO:0000313" key="1">
    <source>
        <dbReference type="EMBL" id="KAH7692657.1"/>
    </source>
</evidence>
<dbReference type="Proteomes" id="UP000827976">
    <property type="component" value="Chromosome 1"/>
</dbReference>
<comment type="caution">
    <text evidence="1">The sequence shown here is derived from an EMBL/GenBank/DDBJ whole genome shotgun (WGS) entry which is preliminary data.</text>
</comment>
<reference evidence="2" key="1">
    <citation type="journal article" date="2022" name="Nat. Commun.">
        <title>Chromosome evolution and the genetic basis of agronomically important traits in greater yam.</title>
        <authorList>
            <person name="Bredeson J.V."/>
            <person name="Lyons J.B."/>
            <person name="Oniyinde I.O."/>
            <person name="Okereke N.R."/>
            <person name="Kolade O."/>
            <person name="Nnabue I."/>
            <person name="Nwadili C.O."/>
            <person name="Hribova E."/>
            <person name="Parker M."/>
            <person name="Nwogha J."/>
            <person name="Shu S."/>
            <person name="Carlson J."/>
            <person name="Kariba R."/>
            <person name="Muthemba S."/>
            <person name="Knop K."/>
            <person name="Barton G.J."/>
            <person name="Sherwood A.V."/>
            <person name="Lopez-Montes A."/>
            <person name="Asiedu R."/>
            <person name="Jamnadass R."/>
            <person name="Muchugi A."/>
            <person name="Goodstein D."/>
            <person name="Egesi C.N."/>
            <person name="Featherston J."/>
            <person name="Asfaw A."/>
            <person name="Simpson G.G."/>
            <person name="Dolezel J."/>
            <person name="Hendre P.S."/>
            <person name="Van Deynze A."/>
            <person name="Kumar P.L."/>
            <person name="Obidiegwu J.E."/>
            <person name="Bhattacharjee R."/>
            <person name="Rokhsar D.S."/>
        </authorList>
    </citation>
    <scope>NUCLEOTIDE SEQUENCE [LARGE SCALE GENOMIC DNA]</scope>
    <source>
        <strain evidence="2">cv. TDa95/00328</strain>
    </source>
</reference>
<evidence type="ECO:0000313" key="2">
    <source>
        <dbReference type="Proteomes" id="UP000827976"/>
    </source>
</evidence>
<organism evidence="1 2">
    <name type="scientific">Dioscorea alata</name>
    <name type="common">Purple yam</name>
    <dbReference type="NCBI Taxonomy" id="55571"/>
    <lineage>
        <taxon>Eukaryota</taxon>
        <taxon>Viridiplantae</taxon>
        <taxon>Streptophyta</taxon>
        <taxon>Embryophyta</taxon>
        <taxon>Tracheophyta</taxon>
        <taxon>Spermatophyta</taxon>
        <taxon>Magnoliopsida</taxon>
        <taxon>Liliopsida</taxon>
        <taxon>Dioscoreales</taxon>
        <taxon>Dioscoreaceae</taxon>
        <taxon>Dioscorea</taxon>
    </lineage>
</organism>
<accession>A0ACB7WVK8</accession>
<gene>
    <name evidence="1" type="ORF">IHE45_01G079700</name>
</gene>